<name>A0A9W9MZR3_9EURO</name>
<feature type="transmembrane region" description="Helical" evidence="7">
    <location>
        <begin position="645"/>
        <end position="669"/>
    </location>
</feature>
<feature type="transmembrane region" description="Helical" evidence="7">
    <location>
        <begin position="79"/>
        <end position="97"/>
    </location>
</feature>
<proteinExistence type="inferred from homology"/>
<keyword evidence="4 7" id="KW-1133">Transmembrane helix</keyword>
<feature type="transmembrane region" description="Helical" evidence="7">
    <location>
        <begin position="213"/>
        <end position="235"/>
    </location>
</feature>
<feature type="transmembrane region" description="Helical" evidence="7">
    <location>
        <begin position="559"/>
        <end position="578"/>
    </location>
</feature>
<dbReference type="SUPFAM" id="SSF103473">
    <property type="entry name" value="MFS general substrate transporter"/>
    <property type="match status" value="2"/>
</dbReference>
<keyword evidence="2" id="KW-0813">Transport</keyword>
<dbReference type="InterPro" id="IPR011701">
    <property type="entry name" value="MFS"/>
</dbReference>
<dbReference type="Pfam" id="PF07690">
    <property type="entry name" value="MFS_1"/>
    <property type="match status" value="2"/>
</dbReference>
<dbReference type="OrthoDB" id="6132182at2759"/>
<feature type="transmembrane region" description="Helical" evidence="7">
    <location>
        <begin position="179"/>
        <end position="201"/>
    </location>
</feature>
<dbReference type="InterPro" id="IPR036259">
    <property type="entry name" value="MFS_trans_sf"/>
</dbReference>
<feature type="transmembrane region" description="Helical" evidence="7">
    <location>
        <begin position="729"/>
        <end position="751"/>
    </location>
</feature>
<reference evidence="8" key="2">
    <citation type="journal article" date="2023" name="IMA Fungus">
        <title>Comparative genomic study of the Penicillium genus elucidates a diverse pangenome and 15 lateral gene transfer events.</title>
        <authorList>
            <person name="Petersen C."/>
            <person name="Sorensen T."/>
            <person name="Nielsen M.R."/>
            <person name="Sondergaard T.E."/>
            <person name="Sorensen J.L."/>
            <person name="Fitzpatrick D.A."/>
            <person name="Frisvad J.C."/>
            <person name="Nielsen K.L."/>
        </authorList>
    </citation>
    <scope>NUCLEOTIDE SEQUENCE</scope>
    <source>
        <strain evidence="8">IBT 16849</strain>
    </source>
</reference>
<comment type="similarity">
    <text evidence="6">Belongs to the major facilitator superfamily. Allantoate permease family.</text>
</comment>
<dbReference type="FunFam" id="1.20.1250.20:FF:000065">
    <property type="entry name" value="Putative MFS pantothenate transporter"/>
    <property type="match status" value="1"/>
</dbReference>
<evidence type="ECO:0000256" key="5">
    <source>
        <dbReference type="ARBA" id="ARBA00023136"/>
    </source>
</evidence>
<organism evidence="8 9">
    <name type="scientific">Penicillium cf. griseofulvum</name>
    <dbReference type="NCBI Taxonomy" id="2972120"/>
    <lineage>
        <taxon>Eukaryota</taxon>
        <taxon>Fungi</taxon>
        <taxon>Dikarya</taxon>
        <taxon>Ascomycota</taxon>
        <taxon>Pezizomycotina</taxon>
        <taxon>Eurotiomycetes</taxon>
        <taxon>Eurotiomycetidae</taxon>
        <taxon>Eurotiales</taxon>
        <taxon>Aspergillaceae</taxon>
        <taxon>Penicillium</taxon>
    </lineage>
</organism>
<feature type="transmembrane region" description="Helical" evidence="7">
    <location>
        <begin position="396"/>
        <end position="416"/>
    </location>
</feature>
<evidence type="ECO:0000256" key="6">
    <source>
        <dbReference type="ARBA" id="ARBA00037968"/>
    </source>
</evidence>
<feature type="transmembrane region" description="Helical" evidence="7">
    <location>
        <begin position="585"/>
        <end position="604"/>
    </location>
</feature>
<evidence type="ECO:0000256" key="3">
    <source>
        <dbReference type="ARBA" id="ARBA00022692"/>
    </source>
</evidence>
<accession>A0A9W9MZR3</accession>
<evidence type="ECO:0000313" key="9">
    <source>
        <dbReference type="Proteomes" id="UP001150879"/>
    </source>
</evidence>
<feature type="transmembrane region" description="Helical" evidence="7">
    <location>
        <begin position="462"/>
        <end position="485"/>
    </location>
</feature>
<evidence type="ECO:0000256" key="1">
    <source>
        <dbReference type="ARBA" id="ARBA00004141"/>
    </source>
</evidence>
<feature type="transmembrane region" description="Helical" evidence="7">
    <location>
        <begin position="803"/>
        <end position="822"/>
    </location>
</feature>
<protein>
    <submittedName>
        <fullName evidence="8">Major facilitator superfamily domain general substrate transporter</fullName>
    </submittedName>
</protein>
<evidence type="ECO:0000313" key="8">
    <source>
        <dbReference type="EMBL" id="KAJ5210412.1"/>
    </source>
</evidence>
<gene>
    <name evidence="8" type="ORF">N7472_000551</name>
</gene>
<feature type="transmembrane region" description="Helical" evidence="7">
    <location>
        <begin position="341"/>
        <end position="360"/>
    </location>
</feature>
<feature type="transmembrane region" description="Helical" evidence="7">
    <location>
        <begin position="681"/>
        <end position="701"/>
    </location>
</feature>
<evidence type="ECO:0000256" key="4">
    <source>
        <dbReference type="ARBA" id="ARBA00022989"/>
    </source>
</evidence>
<evidence type="ECO:0000256" key="7">
    <source>
        <dbReference type="SAM" id="Phobius"/>
    </source>
</evidence>
<feature type="transmembrane region" description="Helical" evidence="7">
    <location>
        <begin position="846"/>
        <end position="868"/>
    </location>
</feature>
<dbReference type="PANTHER" id="PTHR43791:SF39">
    <property type="entry name" value="TRANSPORTER LIZ1_SEO1, PUTATIVE (AFU_ORTHOLOGUE AFUA_3G00980)-RELATED"/>
    <property type="match status" value="1"/>
</dbReference>
<keyword evidence="9" id="KW-1185">Reference proteome</keyword>
<evidence type="ECO:0000256" key="2">
    <source>
        <dbReference type="ARBA" id="ARBA00022448"/>
    </source>
</evidence>
<keyword evidence="3 7" id="KW-0812">Transmembrane</keyword>
<feature type="transmembrane region" description="Helical" evidence="7">
    <location>
        <begin position="153"/>
        <end position="173"/>
    </location>
</feature>
<comment type="subcellular location">
    <subcellularLocation>
        <location evidence="1">Membrane</location>
        <topology evidence="1">Multi-pass membrane protein</topology>
    </subcellularLocation>
</comment>
<dbReference type="PANTHER" id="PTHR43791">
    <property type="entry name" value="PERMEASE-RELATED"/>
    <property type="match status" value="1"/>
</dbReference>
<feature type="transmembrane region" description="Helical" evidence="7">
    <location>
        <begin position="771"/>
        <end position="791"/>
    </location>
</feature>
<feature type="transmembrane region" description="Helical" evidence="7">
    <location>
        <begin position="610"/>
        <end position="638"/>
    </location>
</feature>
<dbReference type="GO" id="GO:0016020">
    <property type="term" value="C:membrane"/>
    <property type="evidence" value="ECO:0007669"/>
    <property type="project" value="UniProtKB-SubCell"/>
</dbReference>
<dbReference type="AlphaFoldDB" id="A0A9W9MZR3"/>
<sequence>MDDHTESALDYRFQLFIPYGLQTTHPNMENLHAIDPKSTPEVSGHEIYSNPGPQDGLWLRFLTYTKWYPKDMSHPEKKLILKLDVMILVFGCLSFFTKYLDQQAITNAYVSGMKEDLNLHGNELNYITAIFWASYCTSMIPACYWLTRTRINIALPTLEIGWGLFTFGCAWAKNLNTIYAMRFFIGICESCSFTGIIYVIGSWYKPGEVTRRVALFFVASPLGTMFAGYLQAAAYTNLEGRHGLPGWSGYIIFPDVPHRSKPRFLTDTEHDIANIRLIGLTAPSELKVSWAIFQRVFGRWHWYVFVMHWTLMDQNFTPYSTPFSLYLKAKPDIYSISRVNTLPTVATALSVVAALIAGVTADRLRNFWIPSVVTSIPVLVGVILLVVYNVGETGRLVGFIITGFEGAISPLTMSWVTITMAKDAEERAIVTASMNAIGQAMAAWTQIFQYPTISAPNFRVGFISNLVTTIAQFLSVGLIAFLGLLKGHTFTMAPSIEPEVTSDVHNVSQTVRSRSSWYRSIPFQIAVASGVSFTAPGMWDALNNLGAGGAAEPYAVSAANALVYGLFAVVCIAAGAINNRIGLRYGLILGAIGYPIYGAGLYTNNYHPTTWFLLFGSALCGISAGFFWAAEAAIIIGYPSPKERAFYIAVWQTAKSSGPIIGGAISLGLNASTSQKGTVSAATYIVFIVLMCLGLPISLLLSPAEKVQRKDHSLVVVDKKETWAKEFKAAFSLIFTRRVLLLLPAFFISYFYNGFQSTWLTSYFTVRSRAFSSFLTNFAGIASSFIMATLLDRQSIFIKTRARIAFCSIVAVIIGTWIWATILQKQFYDAPEPPVFDWFTSGFNKAYALVFFWTFSGQAFQQFLYWLVGQYSTDISSLSYHCGILRGFEALGQTVAWAMQTEGDANHFVSIGLNFGITILAFVPTWIVLSELEHSHEVQVTAEDVAAKTAGESTA</sequence>
<dbReference type="EMBL" id="JAPQKP010000001">
    <property type="protein sequence ID" value="KAJ5210412.1"/>
    <property type="molecule type" value="Genomic_DNA"/>
</dbReference>
<reference evidence="8" key="1">
    <citation type="submission" date="2022-11" db="EMBL/GenBank/DDBJ databases">
        <authorList>
            <person name="Petersen C."/>
        </authorList>
    </citation>
    <scope>NUCLEOTIDE SEQUENCE</scope>
    <source>
        <strain evidence="8">IBT 16849</strain>
    </source>
</reference>
<keyword evidence="5 7" id="KW-0472">Membrane</keyword>
<dbReference type="GO" id="GO:0022857">
    <property type="term" value="F:transmembrane transporter activity"/>
    <property type="evidence" value="ECO:0007669"/>
    <property type="project" value="InterPro"/>
</dbReference>
<feature type="transmembrane region" description="Helical" evidence="7">
    <location>
        <begin position="126"/>
        <end position="146"/>
    </location>
</feature>
<feature type="transmembrane region" description="Helical" evidence="7">
    <location>
        <begin position="367"/>
        <end position="390"/>
    </location>
</feature>
<dbReference type="Gene3D" id="1.20.1250.20">
    <property type="entry name" value="MFS general substrate transporter like domains"/>
    <property type="match status" value="2"/>
</dbReference>
<dbReference type="Proteomes" id="UP001150879">
    <property type="component" value="Unassembled WGS sequence"/>
</dbReference>
<comment type="caution">
    <text evidence="8">The sequence shown here is derived from an EMBL/GenBank/DDBJ whole genome shotgun (WGS) entry which is preliminary data.</text>
</comment>
<feature type="transmembrane region" description="Helical" evidence="7">
    <location>
        <begin position="908"/>
        <end position="929"/>
    </location>
</feature>
<feature type="transmembrane region" description="Helical" evidence="7">
    <location>
        <begin position="521"/>
        <end position="539"/>
    </location>
</feature>